<dbReference type="Gene3D" id="1.20.58.1000">
    <property type="entry name" value="Metal-sensitive repressor, helix protomer"/>
    <property type="match status" value="1"/>
</dbReference>
<protein>
    <recommendedName>
        <fullName evidence="5">Copper-sensing transcriptional repressor CsoR</fullName>
    </recommendedName>
    <alternativeName>
        <fullName evidence="6">Copper-sensitive operon repressor</fullName>
    </alternativeName>
</protein>
<dbReference type="Pfam" id="PF02583">
    <property type="entry name" value="Trns_repr_metal"/>
    <property type="match status" value="1"/>
</dbReference>
<comment type="subunit">
    <text evidence="2">Homodimer.</text>
</comment>
<dbReference type="CDD" id="cd10151">
    <property type="entry name" value="TthCsoR-like_DUF156"/>
    <property type="match status" value="1"/>
</dbReference>
<evidence type="ECO:0000256" key="4">
    <source>
        <dbReference type="ARBA" id="ARBA00022723"/>
    </source>
</evidence>
<gene>
    <name evidence="7" type="primary">csoR</name>
    <name evidence="7" type="ORF">R50_0234</name>
</gene>
<evidence type="ECO:0000256" key="1">
    <source>
        <dbReference type="ARBA" id="ARBA00004496"/>
    </source>
</evidence>
<organism evidence="7 8">
    <name type="scientific">Candidatus Hydrogenisulfobacillus filiaventi</name>
    <dbReference type="NCBI Taxonomy" id="2707344"/>
    <lineage>
        <taxon>Bacteria</taxon>
        <taxon>Bacillati</taxon>
        <taxon>Bacillota</taxon>
        <taxon>Clostridia</taxon>
        <taxon>Eubacteriales</taxon>
        <taxon>Clostridiales Family XVII. Incertae Sedis</taxon>
        <taxon>Candidatus Hydrogenisulfobacillus</taxon>
    </lineage>
</organism>
<dbReference type="InterPro" id="IPR038390">
    <property type="entry name" value="Metal_Tscrpt_repr_sf"/>
</dbReference>
<dbReference type="GO" id="GO:0003677">
    <property type="term" value="F:DNA binding"/>
    <property type="evidence" value="ECO:0007669"/>
    <property type="project" value="InterPro"/>
</dbReference>
<comment type="subcellular location">
    <subcellularLocation>
        <location evidence="1">Cytoplasm</location>
    </subcellularLocation>
</comment>
<evidence type="ECO:0000313" key="7">
    <source>
        <dbReference type="EMBL" id="CAB1127740.1"/>
    </source>
</evidence>
<dbReference type="GO" id="GO:0005737">
    <property type="term" value="C:cytoplasm"/>
    <property type="evidence" value="ECO:0007669"/>
    <property type="project" value="UniProtKB-SubCell"/>
</dbReference>
<keyword evidence="8" id="KW-1185">Reference proteome</keyword>
<evidence type="ECO:0000256" key="5">
    <source>
        <dbReference type="ARBA" id="ARBA00039938"/>
    </source>
</evidence>
<evidence type="ECO:0000256" key="6">
    <source>
        <dbReference type="ARBA" id="ARBA00041544"/>
    </source>
</evidence>
<dbReference type="PANTHER" id="PTHR33677">
    <property type="entry name" value="TRANSCRIPTIONAL REPRESSOR FRMR-RELATED"/>
    <property type="match status" value="1"/>
</dbReference>
<dbReference type="GO" id="GO:0045892">
    <property type="term" value="P:negative regulation of DNA-templated transcription"/>
    <property type="evidence" value="ECO:0007669"/>
    <property type="project" value="UniProtKB-ARBA"/>
</dbReference>
<dbReference type="EMBL" id="LR778114">
    <property type="protein sequence ID" value="CAB1127740.1"/>
    <property type="molecule type" value="Genomic_DNA"/>
</dbReference>
<dbReference type="KEGG" id="hfv:R50_0234"/>
<proteinExistence type="predicted"/>
<reference evidence="7 8" key="1">
    <citation type="submission" date="2020-02" db="EMBL/GenBank/DDBJ databases">
        <authorList>
            <person name="Hogendoorn C."/>
        </authorList>
    </citation>
    <scope>NUCLEOTIDE SEQUENCE [LARGE SCALE GENOMIC DNA]</scope>
    <source>
        <strain evidence="7">R501</strain>
    </source>
</reference>
<evidence type="ECO:0000256" key="3">
    <source>
        <dbReference type="ARBA" id="ARBA00022490"/>
    </source>
</evidence>
<evidence type="ECO:0000313" key="8">
    <source>
        <dbReference type="Proteomes" id="UP000503399"/>
    </source>
</evidence>
<name>A0A6F8ZDK3_9FIRM</name>
<evidence type="ECO:0000256" key="2">
    <source>
        <dbReference type="ARBA" id="ARBA00011738"/>
    </source>
</evidence>
<accession>A0A6F8ZDK3</accession>
<keyword evidence="4" id="KW-0479">Metal-binding</keyword>
<dbReference type="GO" id="GO:0046872">
    <property type="term" value="F:metal ion binding"/>
    <property type="evidence" value="ECO:0007669"/>
    <property type="project" value="UniProtKB-KW"/>
</dbReference>
<sequence length="132" mass="14377">MEAGLKKQAALRLKMAAGHLESVRRMVDQDVYCVNIMRQVAAVQASLEEVQRILLRNHLLTCVADAMRQGLGQEIVDELMDAMKYMPFNAGEAIAPDAPLHSLVHEPVCACHRPAPPADGLAPDPGTGREQP</sequence>
<dbReference type="InterPro" id="IPR003735">
    <property type="entry name" value="Metal_Tscrpt_repr"/>
</dbReference>
<dbReference type="AlphaFoldDB" id="A0A6F8ZDK3"/>
<dbReference type="Proteomes" id="UP000503399">
    <property type="component" value="Chromosome"/>
</dbReference>
<keyword evidence="3" id="KW-0963">Cytoplasm</keyword>
<dbReference type="PANTHER" id="PTHR33677:SF4">
    <property type="entry name" value="COPPER-SENSING TRANSCRIPTIONAL REPRESSOR CSOR"/>
    <property type="match status" value="1"/>
</dbReference>